<reference evidence="1 2" key="1">
    <citation type="submission" date="2016-06" db="EMBL/GenBank/DDBJ databases">
        <title>Genome of Rhinopithecus bieti.</title>
        <authorList>
            <person name="Wu"/>
            <person name="C.-I. and Zhang"/>
            <person name="Y."/>
        </authorList>
    </citation>
    <scope>NUCLEOTIDE SEQUENCE</scope>
</reference>
<organism evidence="1 2">
    <name type="scientific">Rhinopithecus bieti</name>
    <name type="common">Black snub-nosed monkey</name>
    <name type="synonym">Pygathrix bieti</name>
    <dbReference type="NCBI Taxonomy" id="61621"/>
    <lineage>
        <taxon>Eukaryota</taxon>
        <taxon>Metazoa</taxon>
        <taxon>Chordata</taxon>
        <taxon>Craniata</taxon>
        <taxon>Vertebrata</taxon>
        <taxon>Euteleostomi</taxon>
        <taxon>Mammalia</taxon>
        <taxon>Eutheria</taxon>
        <taxon>Euarchontoglires</taxon>
        <taxon>Primates</taxon>
        <taxon>Haplorrhini</taxon>
        <taxon>Catarrhini</taxon>
        <taxon>Cercopithecidae</taxon>
        <taxon>Colobinae</taxon>
        <taxon>Rhinopithecus</taxon>
    </lineage>
</organism>
<dbReference type="Ensembl" id="ENSRBIT00000048823.1">
    <property type="protein sequence ID" value="ENSRBIP00000024916.1"/>
    <property type="gene ID" value="ENSRBIG00000036362.1"/>
</dbReference>
<dbReference type="Proteomes" id="UP000233180">
    <property type="component" value="Unassembled WGS sequence"/>
</dbReference>
<reference evidence="1" key="3">
    <citation type="submission" date="2025-09" db="UniProtKB">
        <authorList>
            <consortium name="Ensembl"/>
        </authorList>
    </citation>
    <scope>IDENTIFICATION</scope>
</reference>
<evidence type="ECO:0000313" key="1">
    <source>
        <dbReference type="Ensembl" id="ENSRBIP00000024916.1"/>
    </source>
</evidence>
<protein>
    <submittedName>
        <fullName evidence="1">Uncharacterized protein</fullName>
    </submittedName>
</protein>
<dbReference type="AlphaFoldDB" id="A0A2K6LN25"/>
<evidence type="ECO:0000313" key="2">
    <source>
        <dbReference type="Proteomes" id="UP000233180"/>
    </source>
</evidence>
<sequence>MKHRELVGAHLEALLSLYPLYPLPPKWSPCPSLATLVSRHSASSDGFWHLPWLPFRIIENCRSHRGHALAVLQAASLDTIRGCLSVMSVSS</sequence>
<proteinExistence type="predicted"/>
<keyword evidence="2" id="KW-1185">Reference proteome</keyword>
<dbReference type="GeneTree" id="ENSGT00910000147390"/>
<reference evidence="1" key="2">
    <citation type="submission" date="2025-08" db="UniProtKB">
        <authorList>
            <consortium name="Ensembl"/>
        </authorList>
    </citation>
    <scope>IDENTIFICATION</scope>
</reference>
<dbReference type="OMA" id="FRIIENC"/>
<accession>A0A2K6LN25</accession>
<name>A0A2K6LN25_RHIBE</name>